<dbReference type="EMBL" id="NMUQ01000002">
    <property type="protein sequence ID" value="OXM13875.1"/>
    <property type="molecule type" value="Genomic_DNA"/>
</dbReference>
<evidence type="ECO:0000313" key="2">
    <source>
        <dbReference type="EMBL" id="OXM13875.1"/>
    </source>
</evidence>
<feature type="compositionally biased region" description="Polar residues" evidence="1">
    <location>
        <begin position="76"/>
        <end position="86"/>
    </location>
</feature>
<feature type="compositionally biased region" description="Low complexity" evidence="1">
    <location>
        <begin position="92"/>
        <end position="113"/>
    </location>
</feature>
<evidence type="ECO:0000313" key="3">
    <source>
        <dbReference type="Proteomes" id="UP000215145"/>
    </source>
</evidence>
<dbReference type="AlphaFoldDB" id="A0A229NVX5"/>
<dbReference type="RefSeq" id="WP_089524702.1">
    <property type="nucleotide sequence ID" value="NZ_NMUQ01000002.1"/>
</dbReference>
<accession>A0A229NVX5</accession>
<reference evidence="2 3" key="1">
    <citation type="submission" date="2017-07" db="EMBL/GenBank/DDBJ databases">
        <title>Paenibacillus herberti R33 genome sequencing and assembly.</title>
        <authorList>
            <person name="Su W."/>
        </authorList>
    </citation>
    <scope>NUCLEOTIDE SEQUENCE [LARGE SCALE GENOMIC DNA]</scope>
    <source>
        <strain evidence="2 3">R33</strain>
    </source>
</reference>
<comment type="caution">
    <text evidence="2">The sequence shown here is derived from an EMBL/GenBank/DDBJ whole genome shotgun (WGS) entry which is preliminary data.</text>
</comment>
<dbReference type="OrthoDB" id="2611783at2"/>
<protein>
    <submittedName>
        <fullName evidence="2">Uncharacterized protein</fullName>
    </submittedName>
</protein>
<keyword evidence="3" id="KW-1185">Reference proteome</keyword>
<feature type="region of interest" description="Disordered" evidence="1">
    <location>
        <begin position="66"/>
        <end position="117"/>
    </location>
</feature>
<organism evidence="2 3">
    <name type="scientific">Paenibacillus herberti</name>
    <dbReference type="NCBI Taxonomy" id="1619309"/>
    <lineage>
        <taxon>Bacteria</taxon>
        <taxon>Bacillati</taxon>
        <taxon>Bacillota</taxon>
        <taxon>Bacilli</taxon>
        <taxon>Bacillales</taxon>
        <taxon>Paenibacillaceae</taxon>
        <taxon>Paenibacillus</taxon>
    </lineage>
</organism>
<evidence type="ECO:0000256" key="1">
    <source>
        <dbReference type="SAM" id="MobiDB-lite"/>
    </source>
</evidence>
<name>A0A229NVX5_9BACL</name>
<gene>
    <name evidence="2" type="ORF">CGZ75_12725</name>
</gene>
<sequence>MIRNSRTRSKAEEDDPRLFVKKRLTAVPALTVSVLSVRALSMQLEAAKREATILSATATPIAKPTAMRPTAPTLKPSATLSVTPSTVARAKPPTVRPTTPSVTPPATTSPAAPEAQSSEMLPLTGMQIYLLDRYHGIGTDRQLCRYAVLQLSCGVYDGWSEELVAVGGEPFDLIRWACCLQPLRRMTMEQAWQTAWKYRSRWGEARSHLVLSALLELESRLDKTHQFETVDQRRAFDRQPDWLNRLPSEPNSEELFNRATAYFDIL</sequence>
<proteinExistence type="predicted"/>
<dbReference type="Proteomes" id="UP000215145">
    <property type="component" value="Unassembled WGS sequence"/>
</dbReference>